<dbReference type="SUPFAM" id="SSF50494">
    <property type="entry name" value="Trypsin-like serine proteases"/>
    <property type="match status" value="1"/>
</dbReference>
<dbReference type="WBParaSite" id="SVE_0231100.1">
    <property type="protein sequence ID" value="SVE_0231100.1"/>
    <property type="gene ID" value="SVE_0231100"/>
</dbReference>
<dbReference type="InterPro" id="IPR018114">
    <property type="entry name" value="TRYPSIN_HIS"/>
</dbReference>
<dbReference type="Pfam" id="PF00089">
    <property type="entry name" value="Trypsin"/>
    <property type="match status" value="1"/>
</dbReference>
<feature type="chain" id="PRO_5005329172" evidence="1">
    <location>
        <begin position="17"/>
        <end position="292"/>
    </location>
</feature>
<proteinExistence type="predicted"/>
<dbReference type="STRING" id="75913.A0A0K0F0J7"/>
<sequence>MYAIFAFIFLIKFLYGDDLNPVVHLFIKDQPEDMDYAKDEASCTGTILGGKFILTAAHCVFTKDHCEKDMRKDYDNLYIPGKRIKVEYDGFCAETRKECRENNKPKTVGVKKVFFHKRYVEDNCKEGDLAILELEEHIGDRKVAVNFKKDFIPQKLLGFGFGYNPYKDERTFTLQYDTFIVTKCLHSRIPEGTFCTDESRNNFCKGDSGGPLMTRDRIIYGVVSGGTSCDYIIKEWKKKSKSKRELLKGNKNYLTSHFLNFICTIVQEDKQNPVDGCEKYENVSKTEIREFE</sequence>
<keyword evidence="1" id="KW-0732">Signal</keyword>
<dbReference type="PROSITE" id="PS00134">
    <property type="entry name" value="TRYPSIN_HIS"/>
    <property type="match status" value="1"/>
</dbReference>
<dbReference type="GO" id="GO:0006508">
    <property type="term" value="P:proteolysis"/>
    <property type="evidence" value="ECO:0007669"/>
    <property type="project" value="InterPro"/>
</dbReference>
<evidence type="ECO:0000259" key="2">
    <source>
        <dbReference type="PROSITE" id="PS50240"/>
    </source>
</evidence>
<dbReference type="InterPro" id="IPR001254">
    <property type="entry name" value="Trypsin_dom"/>
</dbReference>
<organism evidence="3 4">
    <name type="scientific">Strongyloides venezuelensis</name>
    <name type="common">Threadworm</name>
    <dbReference type="NCBI Taxonomy" id="75913"/>
    <lineage>
        <taxon>Eukaryota</taxon>
        <taxon>Metazoa</taxon>
        <taxon>Ecdysozoa</taxon>
        <taxon>Nematoda</taxon>
        <taxon>Chromadorea</taxon>
        <taxon>Rhabditida</taxon>
        <taxon>Tylenchina</taxon>
        <taxon>Panagrolaimomorpha</taxon>
        <taxon>Strongyloidoidea</taxon>
        <taxon>Strongyloididae</taxon>
        <taxon>Strongyloides</taxon>
    </lineage>
</organism>
<evidence type="ECO:0000313" key="3">
    <source>
        <dbReference type="Proteomes" id="UP000035680"/>
    </source>
</evidence>
<dbReference type="InterPro" id="IPR001314">
    <property type="entry name" value="Peptidase_S1A"/>
</dbReference>
<reference evidence="4" key="2">
    <citation type="submission" date="2015-08" db="UniProtKB">
        <authorList>
            <consortium name="WormBaseParasite"/>
        </authorList>
    </citation>
    <scope>IDENTIFICATION</scope>
</reference>
<dbReference type="SMART" id="SM00020">
    <property type="entry name" value="Tryp_SPc"/>
    <property type="match status" value="1"/>
</dbReference>
<dbReference type="AlphaFoldDB" id="A0A0K0F0J7"/>
<feature type="domain" description="Peptidase S1" evidence="2">
    <location>
        <begin position="14"/>
        <end position="267"/>
    </location>
</feature>
<dbReference type="InterPro" id="IPR009003">
    <property type="entry name" value="Peptidase_S1_PA"/>
</dbReference>
<dbReference type="GO" id="GO:0004252">
    <property type="term" value="F:serine-type endopeptidase activity"/>
    <property type="evidence" value="ECO:0007669"/>
    <property type="project" value="InterPro"/>
</dbReference>
<dbReference type="PANTHER" id="PTHR24260">
    <property type="match status" value="1"/>
</dbReference>
<dbReference type="PROSITE" id="PS50240">
    <property type="entry name" value="TRYPSIN_DOM"/>
    <property type="match status" value="1"/>
</dbReference>
<feature type="signal peptide" evidence="1">
    <location>
        <begin position="1"/>
        <end position="16"/>
    </location>
</feature>
<reference evidence="3" key="1">
    <citation type="submission" date="2014-07" db="EMBL/GenBank/DDBJ databases">
        <authorList>
            <person name="Martin A.A"/>
            <person name="De Silva N."/>
        </authorList>
    </citation>
    <scope>NUCLEOTIDE SEQUENCE</scope>
</reference>
<dbReference type="InterPro" id="IPR051333">
    <property type="entry name" value="CLIP_Serine_Protease"/>
</dbReference>
<dbReference type="Gene3D" id="2.40.10.10">
    <property type="entry name" value="Trypsin-like serine proteases"/>
    <property type="match status" value="2"/>
</dbReference>
<name>A0A0K0F0J7_STRVS</name>
<evidence type="ECO:0000256" key="1">
    <source>
        <dbReference type="SAM" id="SignalP"/>
    </source>
</evidence>
<dbReference type="InterPro" id="IPR043504">
    <property type="entry name" value="Peptidase_S1_PA_chymotrypsin"/>
</dbReference>
<protein>
    <submittedName>
        <fullName evidence="4">Peptidase S1 domain-containing protein</fullName>
    </submittedName>
</protein>
<dbReference type="PRINTS" id="PR00722">
    <property type="entry name" value="CHYMOTRYPSIN"/>
</dbReference>
<keyword evidence="3" id="KW-1185">Reference proteome</keyword>
<evidence type="ECO:0000313" key="4">
    <source>
        <dbReference type="WBParaSite" id="SVE_0231100.1"/>
    </source>
</evidence>
<accession>A0A0K0F0J7</accession>
<dbReference type="PANTHER" id="PTHR24260:SF136">
    <property type="entry name" value="GH08193P-RELATED"/>
    <property type="match status" value="1"/>
</dbReference>
<dbReference type="Proteomes" id="UP000035680">
    <property type="component" value="Unassembled WGS sequence"/>
</dbReference>